<dbReference type="EMBL" id="SSOP01000153">
    <property type="protein sequence ID" value="KAB5590668.1"/>
    <property type="molecule type" value="Genomic_DNA"/>
</dbReference>
<evidence type="ECO:0000313" key="3">
    <source>
        <dbReference type="Proteomes" id="UP000383932"/>
    </source>
</evidence>
<feature type="compositionally biased region" description="Polar residues" evidence="1">
    <location>
        <begin position="28"/>
        <end position="48"/>
    </location>
</feature>
<dbReference type="AlphaFoldDB" id="A0A5N5QGS1"/>
<accession>A0A5N5QGS1</accession>
<organism evidence="2 3">
    <name type="scientific">Ceratobasidium theobromae</name>
    <dbReference type="NCBI Taxonomy" id="1582974"/>
    <lineage>
        <taxon>Eukaryota</taxon>
        <taxon>Fungi</taxon>
        <taxon>Dikarya</taxon>
        <taxon>Basidiomycota</taxon>
        <taxon>Agaricomycotina</taxon>
        <taxon>Agaricomycetes</taxon>
        <taxon>Cantharellales</taxon>
        <taxon>Ceratobasidiaceae</taxon>
        <taxon>Ceratobasidium</taxon>
    </lineage>
</organism>
<dbReference type="Proteomes" id="UP000383932">
    <property type="component" value="Unassembled WGS sequence"/>
</dbReference>
<evidence type="ECO:0000313" key="2">
    <source>
        <dbReference type="EMBL" id="KAB5590668.1"/>
    </source>
</evidence>
<name>A0A5N5QGS1_9AGAM</name>
<feature type="region of interest" description="Disordered" evidence="1">
    <location>
        <begin position="1"/>
        <end position="75"/>
    </location>
</feature>
<gene>
    <name evidence="2" type="ORF">CTheo_5892</name>
</gene>
<sequence>MQAMSSYRSDPRPTTRFSRNLSRAGPPSATSSLYSPNSTSPTTSFYLSPSTTVPPYTPPDTLFVPPTRETPSAVDAPSTLFSESWSDAPFFGPSHARIEELDSGPTPARIEKTQNLRSQPVNHQAPTPPHEMRNLPITEAALSTSLDPMRGSIQSRTVKSMTSGQASLFDSLFSLAQPGDDYYNLSTSTYQELKSPIGHLPSPKSEKDWESSDTTRYNIENNQDPEGVRAIMCRPLTLDCNVESNSLPFILESCGRMVFQPLRVARIGREYVFRKYARGELARSKLMLISHAVRIVARDTEYDVDDLPPLATLRAQMSCGYLMAHSTRDSSGELEIRTTSDAFDHSYELMSLSVKLFPLEGILTIMQAAAPLFRRCCPDPPHELVHLPSLLLHVDVSLRYFSTVDILLSALTNRPMFFRYNVSFTSEVTESMLNIDNHLGLQWLYGVPDRLVVTLARINSLREDFGICTDEKIIQELELEIGGFKSTVGTSTEPILSVGRLIGLCGADSEDVRVTMAHSLFMKIFKDAKPGRHPDLFLVLPMVIVGASLGIASHCPEDRLLIRQRMINLPDCARPRTLGYEMVQMLEDIWAQTDSSGRATVWSDLRLACLRVTGV</sequence>
<reference evidence="2 3" key="1">
    <citation type="journal article" date="2019" name="Fungal Biol. Biotechnol.">
        <title>Draft genome sequence of fastidious pathogen Ceratobasidium theobromae, which causes vascular-streak dieback in Theobroma cacao.</title>
        <authorList>
            <person name="Ali S.S."/>
            <person name="Asman A."/>
            <person name="Shao J."/>
            <person name="Firmansyah A.P."/>
            <person name="Susilo A.W."/>
            <person name="Rosmana A."/>
            <person name="McMahon P."/>
            <person name="Junaid M."/>
            <person name="Guest D."/>
            <person name="Kheng T.Y."/>
            <person name="Meinhardt L.W."/>
            <person name="Bailey B.A."/>
        </authorList>
    </citation>
    <scope>NUCLEOTIDE SEQUENCE [LARGE SCALE GENOMIC DNA]</scope>
    <source>
        <strain evidence="2 3">CT2</strain>
    </source>
</reference>
<protein>
    <submittedName>
        <fullName evidence="2">Uncharacterized protein</fullName>
    </submittedName>
</protein>
<proteinExistence type="predicted"/>
<dbReference type="OrthoDB" id="3240243at2759"/>
<keyword evidence="3" id="KW-1185">Reference proteome</keyword>
<comment type="caution">
    <text evidence="2">The sequence shown here is derived from an EMBL/GenBank/DDBJ whole genome shotgun (WGS) entry which is preliminary data.</text>
</comment>
<evidence type="ECO:0000256" key="1">
    <source>
        <dbReference type="SAM" id="MobiDB-lite"/>
    </source>
</evidence>